<dbReference type="Araport" id="AT5G42053"/>
<proteinExistence type="predicted"/>
<dbReference type="AlphaFoldDB" id="A0A654G739"/>
<dbReference type="EMBL" id="CACSHJ010000096">
    <property type="protein sequence ID" value="CAA0406908.1"/>
    <property type="molecule type" value="Genomic_DNA"/>
</dbReference>
<gene>
    <name evidence="1" type="ordered locus">At5g42053</name>
    <name evidence="3" type="ORF">AN1_LOCUS24385</name>
    <name evidence="2" type="ORF">C24_LOCUS24212</name>
</gene>
<dbReference type="ExpressionAtlas" id="A0A654G739">
    <property type="expression patterns" value="baseline"/>
</dbReference>
<sequence length="54" mass="6405">MRSRLVETNTWTRLDANYADQIVPRFNGARWLCIRWAETFADFVFGPISHLFTN</sequence>
<dbReference type="KEGG" id="ath:AT5G42053"/>
<reference evidence="3 4" key="1">
    <citation type="submission" date="2019-11" db="EMBL/GenBank/DDBJ databases">
        <authorList>
            <person name="Jiao W.-B."/>
            <person name="Schneeberger K."/>
        </authorList>
    </citation>
    <scope>NUCLEOTIDE SEQUENCE [LARGE SCALE GENOMIC DNA]</scope>
    <source>
        <strain evidence="4">cv. An-1</strain>
        <strain evidence="5">cv. C24</strain>
    </source>
</reference>
<protein>
    <submittedName>
        <fullName evidence="3">Uncharacterized protein</fullName>
    </submittedName>
</protein>
<evidence type="ECO:0000313" key="5">
    <source>
        <dbReference type="Proteomes" id="UP000434276"/>
    </source>
</evidence>
<dbReference type="EMBL" id="CACRSJ010000110">
    <property type="protein sequence ID" value="VYS68998.1"/>
    <property type="molecule type" value="Genomic_DNA"/>
</dbReference>
<evidence type="ECO:0000313" key="3">
    <source>
        <dbReference type="EMBL" id="VYS68998.1"/>
    </source>
</evidence>
<evidence type="ECO:0000313" key="2">
    <source>
        <dbReference type="EMBL" id="CAA0406908.1"/>
    </source>
</evidence>
<name>A0A654G739_ARATH</name>
<evidence type="ECO:0000313" key="1">
    <source>
        <dbReference type="Araport" id="AT5G42053"/>
    </source>
</evidence>
<evidence type="ECO:0000313" key="4">
    <source>
        <dbReference type="Proteomes" id="UP000426265"/>
    </source>
</evidence>
<dbReference type="OrthoDB" id="10377706at2759"/>
<dbReference type="RefSeq" id="NP_001119357.1">
    <property type="nucleotide sequence ID" value="NM_001125885.2"/>
</dbReference>
<dbReference type="Proteomes" id="UP000426265">
    <property type="component" value="Unassembled WGS sequence"/>
</dbReference>
<organism evidence="3 4">
    <name type="scientific">Arabidopsis thaliana</name>
    <name type="common">Mouse-ear cress</name>
    <dbReference type="NCBI Taxonomy" id="3702"/>
    <lineage>
        <taxon>Eukaryota</taxon>
        <taxon>Viridiplantae</taxon>
        <taxon>Streptophyta</taxon>
        <taxon>Embryophyta</taxon>
        <taxon>Tracheophyta</taxon>
        <taxon>Spermatophyta</taxon>
        <taxon>Magnoliopsida</taxon>
        <taxon>eudicotyledons</taxon>
        <taxon>Gunneridae</taxon>
        <taxon>Pentapetalae</taxon>
        <taxon>rosids</taxon>
        <taxon>malvids</taxon>
        <taxon>Brassicales</taxon>
        <taxon>Brassicaceae</taxon>
        <taxon>Camelineae</taxon>
        <taxon>Arabidopsis</taxon>
    </lineage>
</organism>
<accession>A0A654G739</accession>
<dbReference type="GeneID" id="6240238"/>
<dbReference type="Proteomes" id="UP000434276">
    <property type="component" value="Unassembled WGS sequence"/>
</dbReference>